<dbReference type="HOGENOM" id="CLU_2274622_0_0_6"/>
<dbReference type="KEGG" id="pam:PANA_2332"/>
<evidence type="ECO:0000313" key="3">
    <source>
        <dbReference type="Proteomes" id="UP000001702"/>
    </source>
</evidence>
<dbReference type="Proteomes" id="UP000001702">
    <property type="component" value="Chromosome"/>
</dbReference>
<feature type="region of interest" description="Disordered" evidence="1">
    <location>
        <begin position="23"/>
        <end position="42"/>
    </location>
</feature>
<dbReference type="AlphaFoldDB" id="D4GH52"/>
<evidence type="ECO:0000313" key="2">
    <source>
        <dbReference type="EMBL" id="ADD77499.1"/>
    </source>
</evidence>
<proteinExistence type="predicted"/>
<evidence type="ECO:0000256" key="1">
    <source>
        <dbReference type="SAM" id="MobiDB-lite"/>
    </source>
</evidence>
<organism evidence="2 3">
    <name type="scientific">Pantoea ananatis (strain LMG 20103)</name>
    <dbReference type="NCBI Taxonomy" id="706191"/>
    <lineage>
        <taxon>Bacteria</taxon>
        <taxon>Pseudomonadati</taxon>
        <taxon>Pseudomonadota</taxon>
        <taxon>Gammaproteobacteria</taxon>
        <taxon>Enterobacterales</taxon>
        <taxon>Erwiniaceae</taxon>
        <taxon>Pantoea</taxon>
    </lineage>
</organism>
<name>D4GH52_PANAM</name>
<accession>D4GH52</accession>
<gene>
    <name evidence="2" type="ordered locus">PANA_2332</name>
</gene>
<sequence>MPEHCSTLKDIITSVLAAGVRGGETKTSLTHPSDRHRPLSQRSTPFAVSDTAICPGLSVQAINENTQAHLTVCKKVNLARRASIHFQAVNTTTRSDTAFFSF</sequence>
<keyword evidence="3" id="KW-1185">Reference proteome</keyword>
<dbReference type="EMBL" id="CP001875">
    <property type="protein sequence ID" value="ADD77499.1"/>
    <property type="molecule type" value="Genomic_DNA"/>
</dbReference>
<protein>
    <submittedName>
        <fullName evidence="2">Uncharacterized protein</fullName>
    </submittedName>
</protein>
<reference evidence="2 3" key="1">
    <citation type="journal article" date="2010" name="J. Bacteriol.">
        <title>Genome sequence of Pantoea ananatis LMG20103, the causative agent of Eucalyptus blight and dieback.</title>
        <authorList>
            <person name="De Maayer P."/>
            <person name="Chan W.Y."/>
            <person name="Venter S.N."/>
            <person name="Toth I.K."/>
            <person name="Birch P.R."/>
            <person name="Joubert F."/>
            <person name="Coutinho T.A."/>
        </authorList>
    </citation>
    <scope>NUCLEOTIDE SEQUENCE [LARGE SCALE GENOMIC DNA]</scope>
    <source>
        <strain evidence="2 3">LMG 20103</strain>
    </source>
</reference>